<dbReference type="Gene3D" id="3.40.630.30">
    <property type="match status" value="1"/>
</dbReference>
<reference evidence="3 5" key="2">
    <citation type="submission" date="2013-03" db="EMBL/GenBank/DDBJ databases">
        <title>The Genome Sequence of Enterococcus moraviensis BAA-383 (PacBio/Illumina hybrid assembly).</title>
        <authorList>
            <consortium name="The Broad Institute Genomics Platform"/>
            <consortium name="The Broad Institute Genome Sequencing Center for Infectious Disease"/>
            <person name="Earl A."/>
            <person name="Russ C."/>
            <person name="Gilmore M."/>
            <person name="Surin D."/>
            <person name="Walker B."/>
            <person name="Young S."/>
            <person name="Zeng Q."/>
            <person name="Gargeya S."/>
            <person name="Fitzgerald M."/>
            <person name="Haas B."/>
            <person name="Abouelleil A."/>
            <person name="Allen A.W."/>
            <person name="Alvarado L."/>
            <person name="Arachchi H.M."/>
            <person name="Berlin A.M."/>
            <person name="Chapman S.B."/>
            <person name="Gainer-Dewar J."/>
            <person name="Goldberg J."/>
            <person name="Griggs A."/>
            <person name="Gujja S."/>
            <person name="Hansen M."/>
            <person name="Howarth C."/>
            <person name="Imamovic A."/>
            <person name="Ireland A."/>
            <person name="Larimer J."/>
            <person name="McCowan C."/>
            <person name="Murphy C."/>
            <person name="Pearson M."/>
            <person name="Poon T.W."/>
            <person name="Priest M."/>
            <person name="Roberts A."/>
            <person name="Saif S."/>
            <person name="Shea T."/>
            <person name="Sisk P."/>
            <person name="Sykes S."/>
            <person name="Wortman J."/>
            <person name="Nusbaum C."/>
            <person name="Birren B."/>
        </authorList>
    </citation>
    <scope>NUCLEOTIDE SEQUENCE [LARGE SCALE GENOMIC DNA]</scope>
    <source>
        <strain evidence="3 5">ATCC BAA-383</strain>
    </source>
</reference>
<dbReference type="AlphaFoldDB" id="R2QYH3"/>
<evidence type="ECO:0000313" key="2">
    <source>
        <dbReference type="EMBL" id="EOI00451.1"/>
    </source>
</evidence>
<dbReference type="InterPro" id="IPR052829">
    <property type="entry name" value="N-acetyltransferase_domain"/>
</dbReference>
<comment type="caution">
    <text evidence="2">The sequence shown here is derived from an EMBL/GenBank/DDBJ whole genome shotgun (WGS) entry which is preliminary data.</text>
</comment>
<dbReference type="PANTHER" id="PTHR43259:SF1">
    <property type="entry name" value="N-ACETYLTRANSFERASE DOMAIN-CONTAINING PROTEIN"/>
    <property type="match status" value="1"/>
</dbReference>
<evidence type="ECO:0000313" key="5">
    <source>
        <dbReference type="Proteomes" id="UP000014157"/>
    </source>
</evidence>
<dbReference type="Pfam" id="PF00583">
    <property type="entry name" value="Acetyltransf_1"/>
    <property type="match status" value="1"/>
</dbReference>
<dbReference type="eggNOG" id="COG0456">
    <property type="taxonomic scope" value="Bacteria"/>
</dbReference>
<dbReference type="Proteomes" id="UP000014157">
    <property type="component" value="Unassembled WGS sequence"/>
</dbReference>
<dbReference type="EMBL" id="ASWB01000001">
    <property type="protein sequence ID" value="EOT73320.1"/>
    <property type="molecule type" value="Genomic_DNA"/>
</dbReference>
<sequence>MTIILEKMTSTDYENYLSFAIKDYAQDKITAGTWNKEEAIELAAKSFKDLLPEGKDTNNDYLYSIKEDKLDKKVGFLWVHLNKTPYESKFFIYDFVIFEEFRNLGFGKESISCLTEKAKEMNVTQIDLHVFAHNKGAIHLYEQTGFVATDISMSKQVR</sequence>
<protein>
    <recommendedName>
        <fullName evidence="1">N-acetyltransferase domain-containing protein</fullName>
    </recommendedName>
</protein>
<dbReference type="PANTHER" id="PTHR43259">
    <property type="entry name" value="SPT10P"/>
    <property type="match status" value="1"/>
</dbReference>
<dbReference type="PROSITE" id="PS51186">
    <property type="entry name" value="GNAT"/>
    <property type="match status" value="1"/>
</dbReference>
<dbReference type="OrthoDB" id="65897at2"/>
<name>R2QYH3_9ENTE</name>
<dbReference type="InterPro" id="IPR016181">
    <property type="entry name" value="Acyl_CoA_acyltransferase"/>
</dbReference>
<evidence type="ECO:0000313" key="4">
    <source>
        <dbReference type="Proteomes" id="UP000013781"/>
    </source>
</evidence>
<dbReference type="Proteomes" id="UP000013781">
    <property type="component" value="Unassembled WGS sequence"/>
</dbReference>
<dbReference type="SUPFAM" id="SSF55729">
    <property type="entry name" value="Acyl-CoA N-acyltransferases (Nat)"/>
    <property type="match status" value="1"/>
</dbReference>
<accession>R2QYH3</accession>
<dbReference type="PATRIC" id="fig|1158609.3.peg.1516"/>
<evidence type="ECO:0000313" key="3">
    <source>
        <dbReference type="EMBL" id="EOT73320.1"/>
    </source>
</evidence>
<gene>
    <name evidence="3" type="ORF">I586_00313</name>
    <name evidence="2" type="ORF">UAY_01554</name>
</gene>
<feature type="domain" description="N-acetyltransferase" evidence="1">
    <location>
        <begin position="19"/>
        <end position="158"/>
    </location>
</feature>
<dbReference type="GO" id="GO:0016747">
    <property type="term" value="F:acyltransferase activity, transferring groups other than amino-acyl groups"/>
    <property type="evidence" value="ECO:0007669"/>
    <property type="project" value="InterPro"/>
</dbReference>
<proteinExistence type="predicted"/>
<reference evidence="2 4" key="1">
    <citation type="submission" date="2013-02" db="EMBL/GenBank/DDBJ databases">
        <title>The Genome Sequence of Enterococcus moraviensis BAA-383.</title>
        <authorList>
            <consortium name="The Broad Institute Genome Sequencing Platform"/>
            <consortium name="The Broad Institute Genome Sequencing Center for Infectious Disease"/>
            <person name="Earl A.M."/>
            <person name="Gilmore M.S."/>
            <person name="Lebreton F."/>
            <person name="Walker B."/>
            <person name="Young S.K."/>
            <person name="Zeng Q."/>
            <person name="Gargeya S."/>
            <person name="Fitzgerald M."/>
            <person name="Haas B."/>
            <person name="Abouelleil A."/>
            <person name="Alvarado L."/>
            <person name="Arachchi H.M."/>
            <person name="Berlin A.M."/>
            <person name="Chapman S.B."/>
            <person name="Dewar J."/>
            <person name="Goldberg J."/>
            <person name="Griggs A."/>
            <person name="Gujja S."/>
            <person name="Hansen M."/>
            <person name="Howarth C."/>
            <person name="Imamovic A."/>
            <person name="Larimer J."/>
            <person name="McCowan C."/>
            <person name="Murphy C."/>
            <person name="Neiman D."/>
            <person name="Pearson M."/>
            <person name="Priest M."/>
            <person name="Roberts A."/>
            <person name="Saif S."/>
            <person name="Shea T."/>
            <person name="Sisk P."/>
            <person name="Sykes S."/>
            <person name="Wortman J."/>
            <person name="Nusbaum C."/>
            <person name="Birren B."/>
        </authorList>
    </citation>
    <scope>NUCLEOTIDE SEQUENCE [LARGE SCALE GENOMIC DNA]</scope>
    <source>
        <strain evidence="2 4">ATCC BAA-383</strain>
    </source>
</reference>
<dbReference type="HOGENOM" id="CLU_122305_0_1_9"/>
<dbReference type="EMBL" id="AJAS01000014">
    <property type="protein sequence ID" value="EOI00451.1"/>
    <property type="molecule type" value="Genomic_DNA"/>
</dbReference>
<keyword evidence="5" id="KW-1185">Reference proteome</keyword>
<dbReference type="InterPro" id="IPR000182">
    <property type="entry name" value="GNAT_dom"/>
</dbReference>
<evidence type="ECO:0000259" key="1">
    <source>
        <dbReference type="PROSITE" id="PS51186"/>
    </source>
</evidence>
<dbReference type="CDD" id="cd04301">
    <property type="entry name" value="NAT_SF"/>
    <property type="match status" value="1"/>
</dbReference>
<dbReference type="RefSeq" id="WP_010764938.1">
    <property type="nucleotide sequence ID" value="NZ_ASWB01000001.1"/>
</dbReference>
<dbReference type="STRING" id="155617.RV09_GL000276"/>
<organism evidence="2 4">
    <name type="scientific">Enterococcus moraviensis ATCC BAA-383</name>
    <dbReference type="NCBI Taxonomy" id="1158609"/>
    <lineage>
        <taxon>Bacteria</taxon>
        <taxon>Bacillati</taxon>
        <taxon>Bacillota</taxon>
        <taxon>Bacilli</taxon>
        <taxon>Lactobacillales</taxon>
        <taxon>Enterococcaceae</taxon>
        <taxon>Enterococcus</taxon>
    </lineage>
</organism>